<keyword evidence="4 7" id="KW-0812">Transmembrane</keyword>
<feature type="domain" description="Membrane transport protein MMPL" evidence="8">
    <location>
        <begin position="2"/>
        <end position="93"/>
    </location>
</feature>
<dbReference type="Gene3D" id="1.20.1640.10">
    <property type="entry name" value="Multidrug efflux transporter AcrB transmembrane domain"/>
    <property type="match status" value="2"/>
</dbReference>
<dbReference type="EMBL" id="CAUYUJ010021715">
    <property type="protein sequence ID" value="CAK0906582.1"/>
    <property type="molecule type" value="Genomic_DNA"/>
</dbReference>
<dbReference type="InterPro" id="IPR050545">
    <property type="entry name" value="Mycobact_MmpL"/>
</dbReference>
<feature type="transmembrane region" description="Helical" evidence="7">
    <location>
        <begin position="424"/>
        <end position="445"/>
    </location>
</feature>
<evidence type="ECO:0000256" key="6">
    <source>
        <dbReference type="ARBA" id="ARBA00023136"/>
    </source>
</evidence>
<comment type="caution">
    <text evidence="9">The sequence shown here is derived from an EMBL/GenBank/DDBJ whole genome shotgun (WGS) entry which is preliminary data.</text>
</comment>
<evidence type="ECO:0000313" key="9">
    <source>
        <dbReference type="EMBL" id="CAK0906582.1"/>
    </source>
</evidence>
<dbReference type="InterPro" id="IPR004869">
    <property type="entry name" value="MMPL_dom"/>
</dbReference>
<dbReference type="PANTHER" id="PTHR33406:SF6">
    <property type="entry name" value="MEMBRANE PROTEIN YDGH-RELATED"/>
    <property type="match status" value="1"/>
</dbReference>
<dbReference type="Proteomes" id="UP001189429">
    <property type="component" value="Unassembled WGS sequence"/>
</dbReference>
<keyword evidence="5 7" id="KW-1133">Transmembrane helix</keyword>
<keyword evidence="3" id="KW-1003">Cell membrane</keyword>
<keyword evidence="6 7" id="KW-0472">Membrane</keyword>
<feature type="transmembrane region" description="Helical" evidence="7">
    <location>
        <begin position="60"/>
        <end position="83"/>
    </location>
</feature>
<dbReference type="PANTHER" id="PTHR33406">
    <property type="entry name" value="MEMBRANE PROTEIN MJ1562-RELATED"/>
    <property type="match status" value="1"/>
</dbReference>
<dbReference type="Pfam" id="PF03176">
    <property type="entry name" value="MMPL"/>
    <property type="match status" value="2"/>
</dbReference>
<evidence type="ECO:0000256" key="1">
    <source>
        <dbReference type="ARBA" id="ARBA00004651"/>
    </source>
</evidence>
<accession>A0ABN9Y293</accession>
<sequence>MLTRYAEERAAGESVEQSLLTTISQGGRVVVVSGVVLAIAWGSVVWLPPPFDTFGNGTTTMVLVTVLAQLTLVPSILGVLPGLGPPAAEKRTMSCGRGSQAQALGTSRTEMKRLVGARGRPPTRDTPMAKAEMHRQGIVFRVGKRLIAFPVNLLVFVLVYGLMMPLTLRMSKNFSILEFKFKMGHGYELGIPRDREEWNTALQIQKDFPTSVGIMMPMLIIGTGPGGPPSTAAAGSPASVAAAGGPIDVQDGPLEQRALPATDIDVEGDEFFEANCRMVDSLIRATRNMSYALTVDSFVSATFHEESAEGGGVECLSPSLIKAIRTNYVSKNMLLTHTSENLQRLWDQLVSKDGNAMLTFAFPDLDPFSPGAFSLVNRVREALRNETRAARRGGAALPGLTFTVFSPSSVIMDLIDVTSQRLPVTFAGCIVVSLLLIAMCFGSVLLPLKLFMTVVIPITWTYGAALYVYEDGALAWLGMPCLAPLGDAGLDWSVPVMTLTFIVGLAFDYEIFLIERVREFRQQGFSDQESILLGLAATSETITAAGLIMTFTFIAELLSTIPVSNQMGFVLVYSIVVDTFVVRSVLDEIGALLCPVMPLPEARSGSTPGWVGAAMASLTESNETKDLCGAQWLLLWTTAAYAPELPGKEDREALEVFYGKFQDICREGSHANCLRDALRERGGPPPCASRLRARWARSYMCDLDSDCMGPAEDKPARSRQRYHIAAIRAGKHPKTGKKLV</sequence>
<feature type="transmembrane region" description="Helical" evidence="7">
    <location>
        <begin position="530"/>
        <end position="555"/>
    </location>
</feature>
<organism evidence="9 10">
    <name type="scientific">Prorocentrum cordatum</name>
    <dbReference type="NCBI Taxonomy" id="2364126"/>
    <lineage>
        <taxon>Eukaryota</taxon>
        <taxon>Sar</taxon>
        <taxon>Alveolata</taxon>
        <taxon>Dinophyceae</taxon>
        <taxon>Prorocentrales</taxon>
        <taxon>Prorocentraceae</taxon>
        <taxon>Prorocentrum</taxon>
    </lineage>
</organism>
<reference evidence="9" key="1">
    <citation type="submission" date="2023-10" db="EMBL/GenBank/DDBJ databases">
        <authorList>
            <person name="Chen Y."/>
            <person name="Shah S."/>
            <person name="Dougan E. K."/>
            <person name="Thang M."/>
            <person name="Chan C."/>
        </authorList>
    </citation>
    <scope>NUCLEOTIDE SEQUENCE [LARGE SCALE GENOMIC DNA]</scope>
</reference>
<name>A0ABN9Y293_9DINO</name>
<feature type="transmembrane region" description="Helical" evidence="7">
    <location>
        <begin position="146"/>
        <end position="168"/>
    </location>
</feature>
<evidence type="ECO:0000256" key="7">
    <source>
        <dbReference type="SAM" id="Phobius"/>
    </source>
</evidence>
<keyword evidence="10" id="KW-1185">Reference proteome</keyword>
<dbReference type="SUPFAM" id="SSF82866">
    <property type="entry name" value="Multidrug efflux transporter AcrB transmembrane domain"/>
    <property type="match status" value="2"/>
</dbReference>
<feature type="transmembrane region" description="Helical" evidence="7">
    <location>
        <begin position="29"/>
        <end position="48"/>
    </location>
</feature>
<evidence type="ECO:0000256" key="5">
    <source>
        <dbReference type="ARBA" id="ARBA00022989"/>
    </source>
</evidence>
<comment type="subcellular location">
    <subcellularLocation>
        <location evidence="1">Cell membrane</location>
        <topology evidence="1">Multi-pass membrane protein</topology>
    </subcellularLocation>
</comment>
<gene>
    <name evidence="9" type="ORF">PCOR1329_LOCUS81851</name>
</gene>
<comment type="similarity">
    <text evidence="2">Belongs to the resistance-nodulation-cell division (RND) (TC 2.A.6) family. MmpL subfamily.</text>
</comment>
<feature type="transmembrane region" description="Helical" evidence="7">
    <location>
        <begin position="489"/>
        <end position="509"/>
    </location>
</feature>
<evidence type="ECO:0000256" key="3">
    <source>
        <dbReference type="ARBA" id="ARBA00022475"/>
    </source>
</evidence>
<evidence type="ECO:0000256" key="4">
    <source>
        <dbReference type="ARBA" id="ARBA00022692"/>
    </source>
</evidence>
<proteinExistence type="inferred from homology"/>
<evidence type="ECO:0000313" key="10">
    <source>
        <dbReference type="Proteomes" id="UP001189429"/>
    </source>
</evidence>
<feature type="transmembrane region" description="Helical" evidence="7">
    <location>
        <begin position="450"/>
        <end position="469"/>
    </location>
</feature>
<evidence type="ECO:0000259" key="8">
    <source>
        <dbReference type="Pfam" id="PF03176"/>
    </source>
</evidence>
<evidence type="ECO:0000256" key="2">
    <source>
        <dbReference type="ARBA" id="ARBA00010157"/>
    </source>
</evidence>
<protein>
    <recommendedName>
        <fullName evidence="8">Membrane transport protein MMPL domain-containing protein</fullName>
    </recommendedName>
</protein>
<feature type="domain" description="Membrane transport protein MMPL" evidence="8">
    <location>
        <begin position="345"/>
        <end position="611"/>
    </location>
</feature>